<dbReference type="NCBIfam" id="TIGR00066">
    <property type="entry name" value="g_glut_trans"/>
    <property type="match status" value="1"/>
</dbReference>
<reference evidence="13 14" key="1">
    <citation type="submission" date="2018-12" db="EMBL/GenBank/DDBJ databases">
        <authorList>
            <person name="Feng G."/>
            <person name="Zhu H."/>
        </authorList>
    </citation>
    <scope>NUCLEOTIDE SEQUENCE [LARGE SCALE GENOMIC DNA]</scope>
    <source>
        <strain evidence="13 14">LMG 26000</strain>
    </source>
</reference>
<dbReference type="PANTHER" id="PTHR43199:SF1">
    <property type="entry name" value="GLUTATHIONE HYDROLASE PROENZYME"/>
    <property type="match status" value="1"/>
</dbReference>
<evidence type="ECO:0000256" key="2">
    <source>
        <dbReference type="ARBA" id="ARBA00001089"/>
    </source>
</evidence>
<dbReference type="Pfam" id="PF01019">
    <property type="entry name" value="G_glu_transpept"/>
    <property type="match status" value="1"/>
</dbReference>
<comment type="catalytic activity">
    <reaction evidence="8 11">
        <text>an N-terminal (5-L-glutamyl)-[peptide] + an alpha-amino acid = 5-L-glutamyl amino acid + an N-terminal L-alpha-aminoacyl-[peptide]</text>
        <dbReference type="Rhea" id="RHEA:23904"/>
        <dbReference type="Rhea" id="RHEA-COMP:9780"/>
        <dbReference type="Rhea" id="RHEA-COMP:9795"/>
        <dbReference type="ChEBI" id="CHEBI:77644"/>
        <dbReference type="ChEBI" id="CHEBI:78597"/>
        <dbReference type="ChEBI" id="CHEBI:78599"/>
        <dbReference type="ChEBI" id="CHEBI:78608"/>
        <dbReference type="EC" id="2.3.2.2"/>
    </reaction>
</comment>
<comment type="subunit">
    <text evidence="11">This enzyme consists of two polypeptide chains, which are synthesized in precursor form from a single polypeptide.</text>
</comment>
<keyword evidence="14" id="KW-1185">Reference proteome</keyword>
<evidence type="ECO:0000256" key="11">
    <source>
        <dbReference type="RuleBase" id="RU368036"/>
    </source>
</evidence>
<dbReference type="GO" id="GO:0006751">
    <property type="term" value="P:glutathione catabolic process"/>
    <property type="evidence" value="ECO:0007669"/>
    <property type="project" value="UniProtKB-UniRule"/>
</dbReference>
<dbReference type="InterPro" id="IPR029055">
    <property type="entry name" value="Ntn_hydrolases_N"/>
</dbReference>
<evidence type="ECO:0000256" key="9">
    <source>
        <dbReference type="PIRSR" id="PIRSR600101-1"/>
    </source>
</evidence>
<dbReference type="Gene3D" id="1.10.246.130">
    <property type="match status" value="1"/>
</dbReference>
<keyword evidence="12" id="KW-0732">Signal</keyword>
<evidence type="ECO:0000256" key="12">
    <source>
        <dbReference type="SAM" id="SignalP"/>
    </source>
</evidence>
<comment type="PTM">
    <text evidence="11">Cleaved by autocatalysis into a large and a small subunit.</text>
</comment>
<name>A0A3R9P1P0_9BACT</name>
<evidence type="ECO:0000256" key="10">
    <source>
        <dbReference type="PIRSR" id="PIRSR600101-2"/>
    </source>
</evidence>
<dbReference type="RefSeq" id="WP_125439503.1">
    <property type="nucleotide sequence ID" value="NZ_RWIU01000005.1"/>
</dbReference>
<accession>A0A3R9P1P0</accession>
<dbReference type="OrthoDB" id="9781342at2"/>
<comment type="similarity">
    <text evidence="3 11">Belongs to the gamma-glutamyltransferase family.</text>
</comment>
<comment type="catalytic activity">
    <reaction evidence="2 11">
        <text>glutathione + H2O = L-cysteinylglycine + L-glutamate</text>
        <dbReference type="Rhea" id="RHEA:28807"/>
        <dbReference type="ChEBI" id="CHEBI:15377"/>
        <dbReference type="ChEBI" id="CHEBI:29985"/>
        <dbReference type="ChEBI" id="CHEBI:57925"/>
        <dbReference type="ChEBI" id="CHEBI:61694"/>
        <dbReference type="EC" id="3.4.19.13"/>
    </reaction>
</comment>
<evidence type="ECO:0000256" key="5">
    <source>
        <dbReference type="ARBA" id="ARBA00022801"/>
    </source>
</evidence>
<dbReference type="EC" id="3.4.19.13" evidence="11"/>
<feature type="binding site" evidence="10">
    <location>
        <position position="495"/>
    </location>
    <ligand>
        <name>L-glutamate</name>
        <dbReference type="ChEBI" id="CHEBI:29985"/>
    </ligand>
</feature>
<dbReference type="PROSITE" id="PS51257">
    <property type="entry name" value="PROKAR_LIPOPROTEIN"/>
    <property type="match status" value="1"/>
</dbReference>
<dbReference type="GO" id="GO:0006750">
    <property type="term" value="P:glutathione biosynthetic process"/>
    <property type="evidence" value="ECO:0007669"/>
    <property type="project" value="UniProtKB-KW"/>
</dbReference>
<feature type="binding site" evidence="10">
    <location>
        <begin position="420"/>
        <end position="422"/>
    </location>
    <ligand>
        <name>L-glutamate</name>
        <dbReference type="ChEBI" id="CHEBI:29985"/>
    </ligand>
</feature>
<dbReference type="UniPathway" id="UPA00204"/>
<keyword evidence="7 11" id="KW-0012">Acyltransferase</keyword>
<dbReference type="InterPro" id="IPR043137">
    <property type="entry name" value="GGT_ssub_C"/>
</dbReference>
<proteinExistence type="inferred from homology"/>
<comment type="caution">
    <text evidence="13">The sequence shown here is derived from an EMBL/GenBank/DDBJ whole genome shotgun (WGS) entry which is preliminary data.</text>
</comment>
<feature type="binding site" evidence="10">
    <location>
        <position position="444"/>
    </location>
    <ligand>
        <name>L-glutamate</name>
        <dbReference type="ChEBI" id="CHEBI:29985"/>
    </ligand>
</feature>
<dbReference type="InterPro" id="IPR051792">
    <property type="entry name" value="GGT_bact"/>
</dbReference>
<dbReference type="PANTHER" id="PTHR43199">
    <property type="entry name" value="GLUTATHIONE HYDROLASE"/>
    <property type="match status" value="1"/>
</dbReference>
<dbReference type="EMBL" id="RWIU01000005">
    <property type="protein sequence ID" value="RSK42373.1"/>
    <property type="molecule type" value="Genomic_DNA"/>
</dbReference>
<evidence type="ECO:0000256" key="7">
    <source>
        <dbReference type="ARBA" id="ARBA00023315"/>
    </source>
</evidence>
<organism evidence="13 14">
    <name type="scientific">Hymenobacter perfusus</name>
    <dbReference type="NCBI Taxonomy" id="1236770"/>
    <lineage>
        <taxon>Bacteria</taxon>
        <taxon>Pseudomonadati</taxon>
        <taxon>Bacteroidota</taxon>
        <taxon>Cytophagia</taxon>
        <taxon>Cytophagales</taxon>
        <taxon>Hymenobacteraceae</taxon>
        <taxon>Hymenobacter</taxon>
    </lineage>
</organism>
<dbReference type="InterPro" id="IPR000101">
    <property type="entry name" value="GGT_peptidase"/>
</dbReference>
<dbReference type="AlphaFoldDB" id="A0A3R9P1P0"/>
<feature type="chain" id="PRO_5018522212" description="Glutathione hydrolase proenzyme" evidence="12">
    <location>
        <begin position="22"/>
        <end position="591"/>
    </location>
</feature>
<dbReference type="PRINTS" id="PR01210">
    <property type="entry name" value="GGTRANSPTASE"/>
</dbReference>
<feature type="binding site" evidence="10">
    <location>
        <position position="113"/>
    </location>
    <ligand>
        <name>L-glutamate</name>
        <dbReference type="ChEBI" id="CHEBI:29985"/>
    </ligand>
</feature>
<evidence type="ECO:0000256" key="1">
    <source>
        <dbReference type="ARBA" id="ARBA00001049"/>
    </source>
</evidence>
<dbReference type="InterPro" id="IPR043138">
    <property type="entry name" value="GGT_lsub"/>
</dbReference>
<evidence type="ECO:0000313" key="14">
    <source>
        <dbReference type="Proteomes" id="UP000270291"/>
    </source>
</evidence>
<dbReference type="GO" id="GO:0036374">
    <property type="term" value="F:glutathione hydrolase activity"/>
    <property type="evidence" value="ECO:0007669"/>
    <property type="project" value="UniProtKB-UniRule"/>
</dbReference>
<keyword evidence="11" id="KW-0317">Glutathione biosynthesis</keyword>
<comment type="pathway">
    <text evidence="11">Sulfur metabolism; glutathione metabolism.</text>
</comment>
<dbReference type="Gene3D" id="3.60.20.40">
    <property type="match status" value="1"/>
</dbReference>
<dbReference type="GO" id="GO:0103068">
    <property type="term" value="F:leukotriene C4 gamma-glutamyl transferase activity"/>
    <property type="evidence" value="ECO:0007669"/>
    <property type="project" value="UniProtKB-EC"/>
</dbReference>
<evidence type="ECO:0000256" key="3">
    <source>
        <dbReference type="ARBA" id="ARBA00009381"/>
    </source>
</evidence>
<dbReference type="Proteomes" id="UP000270291">
    <property type="component" value="Unassembled WGS sequence"/>
</dbReference>
<keyword evidence="6 11" id="KW-0865">Zymogen</keyword>
<keyword evidence="5 11" id="KW-0378">Hydrolase</keyword>
<keyword evidence="4 11" id="KW-0808">Transferase</keyword>
<comment type="catalytic activity">
    <reaction evidence="1 11">
        <text>an S-substituted glutathione + H2O = an S-substituted L-cysteinylglycine + L-glutamate</text>
        <dbReference type="Rhea" id="RHEA:59468"/>
        <dbReference type="ChEBI" id="CHEBI:15377"/>
        <dbReference type="ChEBI" id="CHEBI:29985"/>
        <dbReference type="ChEBI" id="CHEBI:90779"/>
        <dbReference type="ChEBI" id="CHEBI:143103"/>
        <dbReference type="EC" id="3.4.19.13"/>
    </reaction>
</comment>
<sequence>MHHRIPFLLLTALAACTTAQPSVTAPKLAAATLAAPIPAAMPVVTAKAMVVSAHPEATRIGVEILRKGGNAYDAAVAVQFALAVAFPVAGNIGGGGFLLYRGADGQEGALDFRETAPAAAARDMYLDAQGNVIPNLSTLGHLAAGVPGTVAGMWVLHQKLGKLPWKDVVQPAVDLAAQGLKLTEKEAAGLNRTEFISSLTNEMVGGEGDLRYEEVLTSYKLMGRNWTVGETIRLPDLAATLRRIRDQGRTGFYEGVTADLIVAEMQHGKGIITKQDLLNYQPQWRTPLHGRYRGYEVLTFPPPSSGGVALLQMLQMLEPYNLGRSGWHSPQATHWITEAQRRVYADRATYLGDPDFGRVPVPQLLEARYNRQRMATTLPYRATSSNQVTASATLPGYESDQTTHYNVVDTQGNAVSCTTTLNGAYGSKVVVAGAGFLLNNEMDDFSSKPGTPNSYGLVGGAANAIAPGKRMLSSMTPAILTNNRKLALVTGTPGGSTIITSVLQSILNVVDYGMNAQQAVAAPRLHHQWLPDQLDVEEDALLPAAQDTLRARGYVLKPRNAWGRVEVIRVLPDGRLEGGADPRGDDAAAGY</sequence>
<evidence type="ECO:0000256" key="4">
    <source>
        <dbReference type="ARBA" id="ARBA00022679"/>
    </source>
</evidence>
<evidence type="ECO:0000256" key="8">
    <source>
        <dbReference type="ARBA" id="ARBA00047417"/>
    </source>
</evidence>
<gene>
    <name evidence="13" type="primary">ggt</name>
    <name evidence="13" type="ORF">EI293_15765</name>
</gene>
<evidence type="ECO:0000313" key="13">
    <source>
        <dbReference type="EMBL" id="RSK42373.1"/>
    </source>
</evidence>
<evidence type="ECO:0000256" key="6">
    <source>
        <dbReference type="ARBA" id="ARBA00023145"/>
    </source>
</evidence>
<feature type="active site" description="Nucleophile" evidence="9">
    <location>
        <position position="402"/>
    </location>
</feature>
<protein>
    <recommendedName>
        <fullName evidence="11">Glutathione hydrolase proenzyme</fullName>
        <ecNumber evidence="11">2.3.2.2</ecNumber>
        <ecNumber evidence="11">3.4.19.13</ecNumber>
    </recommendedName>
    <component>
        <recommendedName>
            <fullName evidence="11">Glutathione hydrolase large chain</fullName>
        </recommendedName>
    </component>
    <component>
        <recommendedName>
            <fullName evidence="11">Glutathione hydrolase small chain</fullName>
        </recommendedName>
    </component>
</protein>
<feature type="signal peptide" evidence="12">
    <location>
        <begin position="1"/>
        <end position="21"/>
    </location>
</feature>
<feature type="binding site" evidence="10">
    <location>
        <begin position="473"/>
        <end position="474"/>
    </location>
    <ligand>
        <name>L-glutamate</name>
        <dbReference type="ChEBI" id="CHEBI:29985"/>
    </ligand>
</feature>
<dbReference type="EC" id="2.3.2.2" evidence="11"/>
<dbReference type="SUPFAM" id="SSF56235">
    <property type="entry name" value="N-terminal nucleophile aminohydrolases (Ntn hydrolases)"/>
    <property type="match status" value="1"/>
</dbReference>